<dbReference type="Proteomes" id="UP000193648">
    <property type="component" value="Unassembled WGS sequence"/>
</dbReference>
<evidence type="ECO:0000256" key="4">
    <source>
        <dbReference type="ARBA" id="ARBA00019437"/>
    </source>
</evidence>
<protein>
    <recommendedName>
        <fullName evidence="4">BRISC and BRCA1-A complex member 1</fullName>
    </recommendedName>
    <alternativeName>
        <fullName evidence="14">Mediator of RAP80 interactions and targeting subunit of 40 kDa</fullName>
    </alternativeName>
    <alternativeName>
        <fullName evidence="15">New component of the BRCA1-A complex</fullName>
    </alternativeName>
</protein>
<keyword evidence="7" id="KW-0227">DNA damage</keyword>
<dbReference type="InterPro" id="IPR036465">
    <property type="entry name" value="vWFA_dom_sf"/>
</dbReference>
<evidence type="ECO:0000256" key="3">
    <source>
        <dbReference type="ARBA" id="ARBA00010809"/>
    </source>
</evidence>
<evidence type="ECO:0000256" key="10">
    <source>
        <dbReference type="ARBA" id="ARBA00022853"/>
    </source>
</evidence>
<comment type="subcellular location">
    <subcellularLocation>
        <location evidence="2">Cytoplasm</location>
    </subcellularLocation>
    <subcellularLocation>
        <location evidence="1">Nucleus</location>
    </subcellularLocation>
</comment>
<evidence type="ECO:0000256" key="16">
    <source>
        <dbReference type="SAM" id="MobiDB-lite"/>
    </source>
</evidence>
<name>A0A1Y2GRX4_9FUNG</name>
<comment type="caution">
    <text evidence="17">The sequence shown here is derived from an EMBL/GenBank/DDBJ whole genome shotgun (WGS) entry which is preliminary data.</text>
</comment>
<sequence>MEEMDSTSGEHDAAIPLPGREKIIFGIDLDQSMDEYFILGEKTNETRINRTKQLLKWFIEQKSCWDSKHEFAIMILGEKAVWHMDFTSDTVLLSHAIDELYTMGNFKAFDTTSMFKEVLEHINLDEVDGSSYRLIMIYTRSDVIPSVPDRNLLDVLYSSGKFFCDCVYIHLKSSESTGPVKPQHVYDRLTDIEDPRAPGYYYELTRIFKKYCSVMAELLAHPYVRPLQDSMDFRMAPPPSVTQEEELEITQKQEQLHLDQVSVHQHQARRQQQQLQQQQQYQQQQLQQMAQISPKRSDPVSSYQSPEAAMAGVIQQGLSSQKSQSFLNTPSAPSSSSLSSHRPPPSRPLPSAPALPGPAPSSPYKTSISQPTSSRDGERSVARAGSRTNIDMPRPGSSANIRQMSGSGGSSTGSGTSSKNLPGSGSGTGVDDAILI</sequence>
<evidence type="ECO:0000256" key="14">
    <source>
        <dbReference type="ARBA" id="ARBA00030984"/>
    </source>
</evidence>
<evidence type="ECO:0000256" key="15">
    <source>
        <dbReference type="ARBA" id="ARBA00031038"/>
    </source>
</evidence>
<evidence type="ECO:0000256" key="7">
    <source>
        <dbReference type="ARBA" id="ARBA00022763"/>
    </source>
</evidence>
<dbReference type="CDD" id="cd21502">
    <property type="entry name" value="vWA_BABAM1"/>
    <property type="match status" value="1"/>
</dbReference>
<feature type="region of interest" description="Disordered" evidence="16">
    <location>
        <begin position="286"/>
        <end position="436"/>
    </location>
</feature>
<proteinExistence type="inferred from homology"/>
<keyword evidence="10" id="KW-0156">Chromatin regulator</keyword>
<evidence type="ECO:0000256" key="2">
    <source>
        <dbReference type="ARBA" id="ARBA00004496"/>
    </source>
</evidence>
<evidence type="ECO:0000256" key="13">
    <source>
        <dbReference type="ARBA" id="ARBA00023306"/>
    </source>
</evidence>
<dbReference type="GO" id="GO:0070552">
    <property type="term" value="C:BRISC complex"/>
    <property type="evidence" value="ECO:0007669"/>
    <property type="project" value="InterPro"/>
</dbReference>
<evidence type="ECO:0000256" key="12">
    <source>
        <dbReference type="ARBA" id="ARBA00023242"/>
    </source>
</evidence>
<keyword evidence="13" id="KW-0131">Cell cycle</keyword>
<dbReference type="PANTHER" id="PTHR15660">
    <property type="entry name" value="BRISC AND BRCA1-A COMPLEX MEMBER 1"/>
    <property type="match status" value="1"/>
</dbReference>
<keyword evidence="6" id="KW-0132">Cell division</keyword>
<dbReference type="EMBL" id="MCFF01000012">
    <property type="protein sequence ID" value="ORZ20887.1"/>
    <property type="molecule type" value="Genomic_DNA"/>
</dbReference>
<feature type="compositionally biased region" description="Low complexity" evidence="16">
    <location>
        <begin position="330"/>
        <end position="341"/>
    </location>
</feature>
<organism evidence="17 18">
    <name type="scientific">Lobosporangium transversale</name>
    <dbReference type="NCBI Taxonomy" id="64571"/>
    <lineage>
        <taxon>Eukaryota</taxon>
        <taxon>Fungi</taxon>
        <taxon>Fungi incertae sedis</taxon>
        <taxon>Mucoromycota</taxon>
        <taxon>Mortierellomycotina</taxon>
        <taxon>Mortierellomycetes</taxon>
        <taxon>Mortierellales</taxon>
        <taxon>Mortierellaceae</taxon>
        <taxon>Lobosporangium</taxon>
    </lineage>
</organism>
<dbReference type="GO" id="GO:0051301">
    <property type="term" value="P:cell division"/>
    <property type="evidence" value="ECO:0007669"/>
    <property type="project" value="UniProtKB-KW"/>
</dbReference>
<dbReference type="SUPFAM" id="SSF53300">
    <property type="entry name" value="vWA-like"/>
    <property type="match status" value="1"/>
</dbReference>
<dbReference type="GeneID" id="33571806"/>
<dbReference type="STRING" id="64571.A0A1Y2GRX4"/>
<keyword evidence="18" id="KW-1185">Reference proteome</keyword>
<feature type="compositionally biased region" description="Pro residues" evidence="16">
    <location>
        <begin position="342"/>
        <end position="361"/>
    </location>
</feature>
<keyword evidence="12" id="KW-0539">Nucleus</keyword>
<dbReference type="GO" id="GO:0007095">
    <property type="term" value="P:mitotic G2 DNA damage checkpoint signaling"/>
    <property type="evidence" value="ECO:0007669"/>
    <property type="project" value="TreeGrafter"/>
</dbReference>
<dbReference type="RefSeq" id="XP_021882796.1">
    <property type="nucleotide sequence ID" value="XM_022029963.1"/>
</dbReference>
<dbReference type="GO" id="GO:0016604">
    <property type="term" value="C:nuclear body"/>
    <property type="evidence" value="ECO:0007669"/>
    <property type="project" value="TreeGrafter"/>
</dbReference>
<evidence type="ECO:0000256" key="8">
    <source>
        <dbReference type="ARBA" id="ARBA00022776"/>
    </source>
</evidence>
<reference evidence="17 18" key="1">
    <citation type="submission" date="2016-07" db="EMBL/GenBank/DDBJ databases">
        <title>Pervasive Adenine N6-methylation of Active Genes in Fungi.</title>
        <authorList>
            <consortium name="DOE Joint Genome Institute"/>
            <person name="Mondo S.J."/>
            <person name="Dannebaum R.O."/>
            <person name="Kuo R.C."/>
            <person name="Labutti K."/>
            <person name="Haridas S."/>
            <person name="Kuo A."/>
            <person name="Salamov A."/>
            <person name="Ahrendt S.R."/>
            <person name="Lipzen A."/>
            <person name="Sullivan W."/>
            <person name="Andreopoulos W.B."/>
            <person name="Clum A."/>
            <person name="Lindquist E."/>
            <person name="Daum C."/>
            <person name="Ramamoorthy G.K."/>
            <person name="Gryganskyi A."/>
            <person name="Culley D."/>
            <person name="Magnuson J.K."/>
            <person name="James T.Y."/>
            <person name="O'Malley M.A."/>
            <person name="Stajich J.E."/>
            <person name="Spatafora J.W."/>
            <person name="Visel A."/>
            <person name="Grigoriev I.V."/>
        </authorList>
    </citation>
    <scope>NUCLEOTIDE SEQUENCE [LARGE SCALE GENOMIC DNA]</scope>
    <source>
        <strain evidence="17 18">NRRL 3116</strain>
    </source>
</reference>
<keyword evidence="5" id="KW-0963">Cytoplasm</keyword>
<dbReference type="GO" id="GO:0045739">
    <property type="term" value="P:positive regulation of DNA repair"/>
    <property type="evidence" value="ECO:0007669"/>
    <property type="project" value="InterPro"/>
</dbReference>
<dbReference type="InterPro" id="IPR026126">
    <property type="entry name" value="BABAM1"/>
</dbReference>
<keyword evidence="11" id="KW-0234">DNA repair</keyword>
<gene>
    <name evidence="17" type="ORF">BCR41DRAFT_420931</name>
</gene>
<feature type="compositionally biased region" description="Polar residues" evidence="16">
    <location>
        <begin position="316"/>
        <end position="329"/>
    </location>
</feature>
<dbReference type="OrthoDB" id="547311at2759"/>
<dbReference type="PANTHER" id="PTHR15660:SF1">
    <property type="entry name" value="BRISC AND BRCA1-A COMPLEX MEMBER 1"/>
    <property type="match status" value="1"/>
</dbReference>
<dbReference type="GO" id="GO:0006302">
    <property type="term" value="P:double-strand break repair"/>
    <property type="evidence" value="ECO:0007669"/>
    <property type="project" value="TreeGrafter"/>
</dbReference>
<dbReference type="InParanoid" id="A0A1Y2GRX4"/>
<comment type="similarity">
    <text evidence="3">Belongs to the BABAM1 family.</text>
</comment>
<keyword evidence="8" id="KW-0498">Mitosis</keyword>
<evidence type="ECO:0000256" key="9">
    <source>
        <dbReference type="ARBA" id="ARBA00022786"/>
    </source>
</evidence>
<evidence type="ECO:0000256" key="5">
    <source>
        <dbReference type="ARBA" id="ARBA00022490"/>
    </source>
</evidence>
<dbReference type="GO" id="GO:0006325">
    <property type="term" value="P:chromatin organization"/>
    <property type="evidence" value="ECO:0007669"/>
    <property type="project" value="UniProtKB-KW"/>
</dbReference>
<accession>A0A1Y2GRX4</accession>
<keyword evidence="9" id="KW-0833">Ubl conjugation pathway</keyword>
<dbReference type="AlphaFoldDB" id="A0A1Y2GRX4"/>
<evidence type="ECO:0000256" key="6">
    <source>
        <dbReference type="ARBA" id="ARBA00022618"/>
    </source>
</evidence>
<evidence type="ECO:0000256" key="11">
    <source>
        <dbReference type="ARBA" id="ARBA00023204"/>
    </source>
</evidence>
<feature type="compositionally biased region" description="Polar residues" evidence="16">
    <location>
        <begin position="364"/>
        <end position="374"/>
    </location>
</feature>
<evidence type="ECO:0000256" key="1">
    <source>
        <dbReference type="ARBA" id="ARBA00004123"/>
    </source>
</evidence>
<evidence type="ECO:0000313" key="17">
    <source>
        <dbReference type="EMBL" id="ORZ20887.1"/>
    </source>
</evidence>
<evidence type="ECO:0000313" key="18">
    <source>
        <dbReference type="Proteomes" id="UP000193648"/>
    </source>
</evidence>
<dbReference type="GO" id="GO:0005737">
    <property type="term" value="C:cytoplasm"/>
    <property type="evidence" value="ECO:0007669"/>
    <property type="project" value="UniProtKB-SubCell"/>
</dbReference>